<dbReference type="Pfam" id="PF07963">
    <property type="entry name" value="N_methyl"/>
    <property type="match status" value="1"/>
</dbReference>
<gene>
    <name evidence="2" type="ORF">YM304_02600</name>
</gene>
<dbReference type="InterPro" id="IPR036465">
    <property type="entry name" value="vWFA_dom_sf"/>
</dbReference>
<accession>A0A6C7DUN9</accession>
<dbReference type="Gene3D" id="3.40.50.410">
    <property type="entry name" value="von Willebrand factor, type A domain"/>
    <property type="match status" value="1"/>
</dbReference>
<keyword evidence="3" id="KW-1185">Reference proteome</keyword>
<dbReference type="EMBL" id="AP012057">
    <property type="protein sequence ID" value="BAN00574.1"/>
    <property type="molecule type" value="Genomic_DNA"/>
</dbReference>
<dbReference type="Proteomes" id="UP000011863">
    <property type="component" value="Chromosome"/>
</dbReference>
<dbReference type="SUPFAM" id="SSF53300">
    <property type="entry name" value="vWA-like"/>
    <property type="match status" value="1"/>
</dbReference>
<protein>
    <recommendedName>
        <fullName evidence="4">VWFA domain-containing protein</fullName>
    </recommendedName>
</protein>
<evidence type="ECO:0000256" key="1">
    <source>
        <dbReference type="SAM" id="MobiDB-lite"/>
    </source>
</evidence>
<dbReference type="InterPro" id="IPR012902">
    <property type="entry name" value="N_methyl_site"/>
</dbReference>
<organism evidence="2 3">
    <name type="scientific">Ilumatobacter coccineus (strain NBRC 103263 / KCTC 29153 / YM16-304)</name>
    <dbReference type="NCBI Taxonomy" id="1313172"/>
    <lineage>
        <taxon>Bacteria</taxon>
        <taxon>Bacillati</taxon>
        <taxon>Actinomycetota</taxon>
        <taxon>Acidimicrobiia</taxon>
        <taxon>Acidimicrobiales</taxon>
        <taxon>Ilumatobacteraceae</taxon>
        <taxon>Ilumatobacter</taxon>
    </lineage>
</organism>
<sequence>MMSIFTRFKKSPMADAPSVDRDRRSDKGFTLPEMLVAMMVSGLLVTSLAMAFSVVVRSQGGSQQRIAESKDITFVQTWLPADLSSATQTWLEPELGFPFNAELPGVNVLTMARPDLDNDSEYLIMYRYEDLGNEGWALVRYRIDNPGCPTSNPVVGSCSNGNEVVKRIGVAYELVPPPAEWDGTTSPTFAIEVTRRNGGGNGYGSGTDSRPVGEDVAVHFVSGSVYLAGGSGLSAGQSIDPNPQVIPDPVAPPSRCGRRILLVVDMSGSIGDYPDLRDDVIDATGSFVTGFQGTPGELSVIGFDEWIEPLSGPIGEYYDTLNDSDGKMAYLLNTVLPGMDGVSGSTPFAFRPHAGGTNWEVAIQAAYATPTDWEEIDGYGKGDDLNKDRSDLEYLDYIPDLVVFITDGDPTFRQDSKGNYYRDDNGGDTNAARTATAANLARQFGVTDLIGVYVSNSSSNASVQRLASVVGGTAWNKQFPGNADVADYFAGSFAQLGGIVQSITARECGGALTLQKRFSDGTNPSDTGVWDFQSEQGSKILDYGSDSSVTFQHQFQSGQSSKDFWIEEQPRDGWVVGDASCEEAGQPLSAAETASRISRVDPGNGDPVRFTFELLPDQALSCIIESHPES</sequence>
<name>A0A6C7DUN9_ILUCY</name>
<dbReference type="AlphaFoldDB" id="A0A6C7DUN9"/>
<evidence type="ECO:0000313" key="2">
    <source>
        <dbReference type="EMBL" id="BAN00574.1"/>
    </source>
</evidence>
<dbReference type="PROSITE" id="PS00409">
    <property type="entry name" value="PROKAR_NTER_METHYL"/>
    <property type="match status" value="1"/>
</dbReference>
<dbReference type="NCBIfam" id="TIGR02532">
    <property type="entry name" value="IV_pilin_GFxxxE"/>
    <property type="match status" value="1"/>
</dbReference>
<reference evidence="2 3" key="1">
    <citation type="journal article" date="2013" name="Int. J. Syst. Evol. Microbiol.">
        <title>Ilumatobacter nonamiense sp. nov. and Ilumatobacter coccineum sp. nov., isolated from seashore sand.</title>
        <authorList>
            <person name="Matsumoto A."/>
            <person name="Kasai H."/>
            <person name="Matsuo Y."/>
            <person name="Shizuri Y."/>
            <person name="Ichikawa N."/>
            <person name="Fujita N."/>
            <person name="Omura S."/>
            <person name="Takahashi Y."/>
        </authorList>
    </citation>
    <scope>NUCLEOTIDE SEQUENCE [LARGE SCALE GENOMIC DNA]</scope>
    <source>
        <strain evidence="3">NBRC 103263 / KCTC 29153 / YM16-304</strain>
    </source>
</reference>
<dbReference type="KEGG" id="aym:YM304_02600"/>
<evidence type="ECO:0000313" key="3">
    <source>
        <dbReference type="Proteomes" id="UP000011863"/>
    </source>
</evidence>
<evidence type="ECO:0008006" key="4">
    <source>
        <dbReference type="Google" id="ProtNLM"/>
    </source>
</evidence>
<proteinExistence type="predicted"/>
<feature type="region of interest" description="Disordered" evidence="1">
    <location>
        <begin position="1"/>
        <end position="24"/>
    </location>
</feature>